<keyword evidence="1" id="KW-0540">Nuclease</keyword>
<feature type="non-terminal residue" evidence="1">
    <location>
        <position position="92"/>
    </location>
</feature>
<reference evidence="1 2" key="1">
    <citation type="journal article" date="2020" name="J. Appl. Phycol.">
        <title>Morphological changes and genome evolution in Raphidiopsis raciborskii CS-506 after 23 years in culture.</title>
        <authorList>
            <person name="Willis A."/>
            <person name="Bent S.J."/>
            <person name="Jameson I.D."/>
        </authorList>
    </citation>
    <scope>NUCLEOTIDE SEQUENCE [LARGE SCALE GENOMIC DNA]</scope>
    <source>
        <strain evidence="1 2">CS-506_A</strain>
    </source>
</reference>
<sequence length="92" mass="10757">IASQERLAREQAENIASQERLAKEQGTLEVYHLERKRYKEIKANRRGHYAIPEMGIELGILYDNQKPPTPWLRWWDNKGNLLLTGNELAEQA</sequence>
<accession>A0A838WUB4</accession>
<keyword evidence="1" id="KW-0378">Hydrolase</keyword>
<dbReference type="Proteomes" id="UP000538075">
    <property type="component" value="Unassembled WGS sequence"/>
</dbReference>
<organism evidence="1 2">
    <name type="scientific">Cylindrospermopsis raciborskii CS-506_A</name>
    <dbReference type="NCBI Taxonomy" id="2585140"/>
    <lineage>
        <taxon>Bacteria</taxon>
        <taxon>Bacillati</taxon>
        <taxon>Cyanobacteriota</taxon>
        <taxon>Cyanophyceae</taxon>
        <taxon>Nostocales</taxon>
        <taxon>Aphanizomenonaceae</taxon>
        <taxon>Cylindrospermopsis</taxon>
    </lineage>
</organism>
<name>A0A838WUB4_9CYAN</name>
<evidence type="ECO:0000313" key="2">
    <source>
        <dbReference type="Proteomes" id="UP000538075"/>
    </source>
</evidence>
<keyword evidence="1" id="KW-0255">Endonuclease</keyword>
<feature type="non-terminal residue" evidence="1">
    <location>
        <position position="1"/>
    </location>
</feature>
<dbReference type="GO" id="GO:0004519">
    <property type="term" value="F:endonuclease activity"/>
    <property type="evidence" value="ECO:0007669"/>
    <property type="project" value="UniProtKB-KW"/>
</dbReference>
<comment type="caution">
    <text evidence="1">The sequence shown here is derived from an EMBL/GenBank/DDBJ whole genome shotgun (WGS) entry which is preliminary data.</text>
</comment>
<dbReference type="AlphaFoldDB" id="A0A838WUB4"/>
<gene>
    <name evidence="1" type="ORF">FHK98_13340</name>
</gene>
<protein>
    <submittedName>
        <fullName evidence="1">Uma2 family endonuclease</fullName>
    </submittedName>
</protein>
<dbReference type="EMBL" id="VDFG01000887">
    <property type="protein sequence ID" value="MBA4466442.1"/>
    <property type="molecule type" value="Genomic_DNA"/>
</dbReference>
<evidence type="ECO:0000313" key="1">
    <source>
        <dbReference type="EMBL" id="MBA4466442.1"/>
    </source>
</evidence>
<proteinExistence type="predicted"/>